<keyword evidence="4" id="KW-0597">Phosphoprotein</keyword>
<feature type="compositionally biased region" description="Polar residues" evidence="10">
    <location>
        <begin position="320"/>
        <end position="330"/>
    </location>
</feature>
<feature type="compositionally biased region" description="Acidic residues" evidence="10">
    <location>
        <begin position="305"/>
        <end position="315"/>
    </location>
</feature>
<evidence type="ECO:0000256" key="6">
    <source>
        <dbReference type="ARBA" id="ARBA00023159"/>
    </source>
</evidence>
<feature type="compositionally biased region" description="Low complexity" evidence="10">
    <location>
        <begin position="216"/>
        <end position="241"/>
    </location>
</feature>
<accession>A0A9B0F4R2</accession>
<comment type="similarity">
    <text evidence="2">Belongs to the EAF family.</text>
</comment>
<dbReference type="PANTHER" id="PTHR15970:SF2">
    <property type="entry name" value="ELL-ASSOCIATED FACTOR EAF"/>
    <property type="match status" value="1"/>
</dbReference>
<keyword evidence="7" id="KW-0804">Transcription</keyword>
<evidence type="ECO:0000256" key="7">
    <source>
        <dbReference type="ARBA" id="ARBA00023163"/>
    </source>
</evidence>
<feature type="compositionally biased region" description="Low complexity" evidence="10">
    <location>
        <begin position="335"/>
        <end position="354"/>
    </location>
</feature>
<dbReference type="GO" id="GO:0032783">
    <property type="term" value="C:super elongation complex"/>
    <property type="evidence" value="ECO:0007669"/>
    <property type="project" value="InterPro"/>
</dbReference>
<feature type="domain" description="Transcription elongation factor Eaf N-terminal" evidence="12">
    <location>
        <begin position="51"/>
        <end position="149"/>
    </location>
</feature>
<dbReference type="GO" id="GO:0003711">
    <property type="term" value="F:transcription elongation factor activity"/>
    <property type="evidence" value="ECO:0007669"/>
    <property type="project" value="TreeGrafter"/>
</dbReference>
<feature type="signal peptide" evidence="11">
    <location>
        <begin position="1"/>
        <end position="18"/>
    </location>
</feature>
<dbReference type="GeneID" id="100646267"/>
<evidence type="ECO:0000313" key="13">
    <source>
        <dbReference type="Proteomes" id="UP000835206"/>
    </source>
</evidence>
<dbReference type="AlphaFoldDB" id="A0A9B0F4R2"/>
<sequence>MPLALVLFILSKGRLIKSYPMKSVTSVPETNFQGIGRDMAERLGLGPEIRELKLGSTFTSNRSTAFHTLKYDFKPASVDVSKVARVDVGTNNMMTVTVPHLDGAGIPHTVFKGSQKPYYKECVLIIDNVTGEITLEKLTANIQVKKTRTEPKSQIHLGVSGGNLSNRPITPVENKKSPTHGRATGRTKVISGKKREPSVQLHPKQYSPLRVSPYHSKSPPSTSTNSSPVQSSGASSALASLPMIGSDNDDCPLISSGTFPTINSTAPSRSSSITNTLPNVKASVIMNNDEGALSDSSSSSSSSDSSEDSDSDTEDVPVSTVVNGDVNSTTPSPPLLISNNLLNDDLQLSESESE</sequence>
<evidence type="ECO:0000256" key="3">
    <source>
        <dbReference type="ARBA" id="ARBA00021452"/>
    </source>
</evidence>
<evidence type="ECO:0000259" key="12">
    <source>
        <dbReference type="Pfam" id="PF09816"/>
    </source>
</evidence>
<proteinExistence type="inferred from homology"/>
<feature type="chain" id="PRO_5044697520" description="Ell-associated factor Eaf" evidence="11">
    <location>
        <begin position="19"/>
        <end position="354"/>
    </location>
</feature>
<dbReference type="PANTHER" id="PTHR15970">
    <property type="entry name" value="ELL-ASSOCIATED FACTOR EAF"/>
    <property type="match status" value="1"/>
</dbReference>
<dbReference type="InterPro" id="IPR027093">
    <property type="entry name" value="EAF_fam"/>
</dbReference>
<evidence type="ECO:0000256" key="2">
    <source>
        <dbReference type="ARBA" id="ARBA00007798"/>
    </source>
</evidence>
<evidence type="ECO:0000256" key="8">
    <source>
        <dbReference type="ARBA" id="ARBA00023242"/>
    </source>
</evidence>
<keyword evidence="8" id="KW-0539">Nucleus</keyword>
<keyword evidence="5" id="KW-0805">Transcription regulation</keyword>
<dbReference type="RefSeq" id="XP_012168570.1">
    <property type="nucleotide sequence ID" value="XM_012313180.3"/>
</dbReference>
<gene>
    <name evidence="14 15" type="primary">LOC100646267</name>
</gene>
<evidence type="ECO:0000313" key="15">
    <source>
        <dbReference type="RefSeq" id="XP_012168570.1"/>
    </source>
</evidence>
<comment type="function">
    <text evidence="9">Promotes transcriptional elongation by Su(Tpl)/ELL. Essential for development.</text>
</comment>
<evidence type="ECO:0000256" key="4">
    <source>
        <dbReference type="ARBA" id="ARBA00022553"/>
    </source>
</evidence>
<evidence type="ECO:0000256" key="1">
    <source>
        <dbReference type="ARBA" id="ARBA00004123"/>
    </source>
</evidence>
<name>A0A9B0F4R2_BOMTE</name>
<protein>
    <recommendedName>
        <fullName evidence="3">Ell-associated factor Eaf</fullName>
    </recommendedName>
</protein>
<keyword evidence="11" id="KW-0732">Signal</keyword>
<reference evidence="14 15" key="1">
    <citation type="submission" date="2025-04" db="UniProtKB">
        <authorList>
            <consortium name="RefSeq"/>
        </authorList>
    </citation>
    <scope>IDENTIFICATION</scope>
</reference>
<dbReference type="GO" id="GO:0006368">
    <property type="term" value="P:transcription elongation by RNA polymerase II"/>
    <property type="evidence" value="ECO:0007669"/>
    <property type="project" value="InterPro"/>
</dbReference>
<dbReference type="InterPro" id="IPR019194">
    <property type="entry name" value="Tscrpt_elong_fac_Eaf_N"/>
</dbReference>
<evidence type="ECO:0000256" key="11">
    <source>
        <dbReference type="SAM" id="SignalP"/>
    </source>
</evidence>
<dbReference type="KEGG" id="bter:100646267"/>
<organism evidence="13 14">
    <name type="scientific">Bombus terrestris</name>
    <name type="common">Buff-tailed bumblebee</name>
    <name type="synonym">Apis terrestris</name>
    <dbReference type="NCBI Taxonomy" id="30195"/>
    <lineage>
        <taxon>Eukaryota</taxon>
        <taxon>Metazoa</taxon>
        <taxon>Ecdysozoa</taxon>
        <taxon>Arthropoda</taxon>
        <taxon>Hexapoda</taxon>
        <taxon>Insecta</taxon>
        <taxon>Pterygota</taxon>
        <taxon>Neoptera</taxon>
        <taxon>Endopterygota</taxon>
        <taxon>Hymenoptera</taxon>
        <taxon>Apocrita</taxon>
        <taxon>Aculeata</taxon>
        <taxon>Apoidea</taxon>
        <taxon>Anthophila</taxon>
        <taxon>Apidae</taxon>
        <taxon>Bombus</taxon>
        <taxon>Bombus</taxon>
    </lineage>
</organism>
<evidence type="ECO:0000256" key="10">
    <source>
        <dbReference type="SAM" id="MobiDB-lite"/>
    </source>
</evidence>
<dbReference type="OrthoDB" id="125903at2759"/>
<feature type="region of interest" description="Disordered" evidence="10">
    <location>
        <begin position="147"/>
        <end position="243"/>
    </location>
</feature>
<comment type="subcellular location">
    <subcellularLocation>
        <location evidence="1">Nucleus</location>
    </subcellularLocation>
</comment>
<evidence type="ECO:0000313" key="14">
    <source>
        <dbReference type="RefSeq" id="XP_003398761.1"/>
    </source>
</evidence>
<dbReference type="Proteomes" id="UP000835206">
    <property type="component" value="Chromosome 11"/>
</dbReference>
<keyword evidence="6" id="KW-0010">Activator</keyword>
<keyword evidence="13" id="KW-1185">Reference proteome</keyword>
<dbReference type="RefSeq" id="XP_003398761.1">
    <property type="nucleotide sequence ID" value="XM_003398713.4"/>
</dbReference>
<feature type="compositionally biased region" description="Low complexity" evidence="10">
    <location>
        <begin position="294"/>
        <end position="304"/>
    </location>
</feature>
<evidence type="ECO:0000256" key="5">
    <source>
        <dbReference type="ARBA" id="ARBA00023015"/>
    </source>
</evidence>
<dbReference type="Pfam" id="PF09816">
    <property type="entry name" value="EAF"/>
    <property type="match status" value="1"/>
</dbReference>
<feature type="region of interest" description="Disordered" evidence="10">
    <location>
        <begin position="290"/>
        <end position="354"/>
    </location>
</feature>
<evidence type="ECO:0000256" key="9">
    <source>
        <dbReference type="ARBA" id="ARBA00025617"/>
    </source>
</evidence>
<dbReference type="CTD" id="35660"/>